<organism evidence="2">
    <name type="scientific">Minutocellus polymorphus</name>
    <dbReference type="NCBI Taxonomy" id="265543"/>
    <lineage>
        <taxon>Eukaryota</taxon>
        <taxon>Sar</taxon>
        <taxon>Stramenopiles</taxon>
        <taxon>Ochrophyta</taxon>
        <taxon>Bacillariophyta</taxon>
        <taxon>Mediophyceae</taxon>
        <taxon>Cymatosirophycidae</taxon>
        <taxon>Cymatosirales</taxon>
        <taxon>Cymatosiraceae</taxon>
        <taxon>Minutocellus</taxon>
    </lineage>
</organism>
<feature type="compositionally biased region" description="Polar residues" evidence="1">
    <location>
        <begin position="110"/>
        <end position="122"/>
    </location>
</feature>
<proteinExistence type="predicted"/>
<dbReference type="SUPFAM" id="SSF53649">
    <property type="entry name" value="Alkaline phosphatase-like"/>
    <property type="match status" value="1"/>
</dbReference>
<dbReference type="EMBL" id="HBEJ01001356">
    <property type="protein sequence ID" value="CAD8360148.1"/>
    <property type="molecule type" value="Transcribed_RNA"/>
</dbReference>
<feature type="region of interest" description="Disordered" evidence="1">
    <location>
        <begin position="57"/>
        <end position="76"/>
    </location>
</feature>
<reference evidence="2" key="1">
    <citation type="submission" date="2021-01" db="EMBL/GenBank/DDBJ databases">
        <authorList>
            <person name="Corre E."/>
            <person name="Pelletier E."/>
            <person name="Niang G."/>
            <person name="Scheremetjew M."/>
            <person name="Finn R."/>
            <person name="Kale V."/>
            <person name="Holt S."/>
            <person name="Cochrane G."/>
            <person name="Meng A."/>
            <person name="Brown T."/>
            <person name="Cohen L."/>
        </authorList>
    </citation>
    <scope>NUCLEOTIDE SEQUENCE</scope>
    <source>
        <strain evidence="2">CCMP3303</strain>
    </source>
</reference>
<protein>
    <recommendedName>
        <fullName evidence="3">Alkaline phosphatase</fullName>
    </recommendedName>
</protein>
<sequence length="331" mass="36286">MIDTSSRFQGNTAIVLTTDHGFGGENHSERDNRGNYQIPFYIWGPGVKPGDLYELNKTTRKDPGKNRPPVTAGLQPIRNQDSAVVSADYLGLYSEVDRFQRHKLDLAVGSSSSEQDASNQDESLAPTPISVENADFANTTKVFTFVRPTPTPTLMPSTSPAASSALTDGYILFIQDFSKGNGFLGLERMPDPTAPDLGPSNALYVGKMELRSVKLVPRSVRAEYDAKHFGGILLKGSTVLRLRSYVLAPDLLNGKDDVEFRMIIRTSSGATIRGEKRKLSQITAYDALIDISQQPAGTTIEQIRLKATNYALRRPAFTIFIAGVQVEKVLE</sequence>
<feature type="region of interest" description="Disordered" evidence="1">
    <location>
        <begin position="110"/>
        <end position="131"/>
    </location>
</feature>
<accession>A0A7S0ADN3</accession>
<evidence type="ECO:0000313" key="2">
    <source>
        <dbReference type="EMBL" id="CAD8360148.1"/>
    </source>
</evidence>
<name>A0A7S0ADN3_9STRA</name>
<dbReference type="Gene3D" id="3.40.720.10">
    <property type="entry name" value="Alkaline Phosphatase, subunit A"/>
    <property type="match status" value="1"/>
</dbReference>
<evidence type="ECO:0008006" key="3">
    <source>
        <dbReference type="Google" id="ProtNLM"/>
    </source>
</evidence>
<dbReference type="AlphaFoldDB" id="A0A7S0ADN3"/>
<evidence type="ECO:0000256" key="1">
    <source>
        <dbReference type="SAM" id="MobiDB-lite"/>
    </source>
</evidence>
<gene>
    <name evidence="2" type="ORF">MPOL1434_LOCUS808</name>
</gene>
<dbReference type="InterPro" id="IPR017850">
    <property type="entry name" value="Alkaline_phosphatase_core_sf"/>
</dbReference>